<evidence type="ECO:0000313" key="10">
    <source>
        <dbReference type="EMBL" id="TPX78251.1"/>
    </source>
</evidence>
<feature type="transmembrane region" description="Helical" evidence="8">
    <location>
        <begin position="184"/>
        <end position="207"/>
    </location>
</feature>
<evidence type="ECO:0000256" key="3">
    <source>
        <dbReference type="ARBA" id="ARBA00022448"/>
    </source>
</evidence>
<dbReference type="GO" id="GO:0008324">
    <property type="term" value="F:monoatomic cation transmembrane transporter activity"/>
    <property type="evidence" value="ECO:0007669"/>
    <property type="project" value="TreeGrafter"/>
</dbReference>
<sequence>MSRECELIFNTTTTASEACLFALSHCSDTGASVNYMAMYTCVFGGAEAMTLGALSGVVVLVGLLLSCFVSVAAVAGGFLCANLSSMAGLLQLSETVAGVTLAALGNGAPDIFATYSAVRAGAGSMALGELLGAALFVTLVVVGGVALVSPDTALPRRPFLRDLIFLIGCVAIVLYITFTGEISFSLSIFFIAYYFAYVATVVVSHFLHNHSSSQSEASGFAGGHGAVADVHETDQLDFEIQHTTARETLAHPLQVSPNEDDFYSIDSPFSTTTFETNQSLTRIRGASNFVPHLNKELFPFLADYSKPDNEDEDDADDEENQGSANASLQNSDSPVRASPPSSAANRHPFAQYSRSLLHRFLSKLDKKRPLLRALRHTIVPYLAKWDSMSFKDRAFSLWSTPIGCCLKLTIPVVHRADVEKVRLLEGSRDGDGINRLEGGELAPLLDRSEDEELTQQPATSPTSAEGGGSSPVTRHVNVRSRVLMTESDRYLVAMQLFFGSQFAGSKFMAIANEVVGLLNTLGIILHIDEVILGLTIFAIGNCTGDLMTNLSIARMGYPKMALGACFGSPMMNFLLGLGISTLSISANLDGGVYKFETGPILRKSTIYLLASLVMTLSLIAASGFKTNAQIGQILLAEYVAIVVFILLG</sequence>
<protein>
    <recommendedName>
        <fullName evidence="9">Sodium/calcium exchanger membrane region domain-containing protein</fullName>
    </recommendedName>
</protein>
<dbReference type="GO" id="GO:0016020">
    <property type="term" value="C:membrane"/>
    <property type="evidence" value="ECO:0007669"/>
    <property type="project" value="UniProtKB-SubCell"/>
</dbReference>
<comment type="subcellular location">
    <subcellularLocation>
        <location evidence="1">Membrane</location>
        <topology evidence="1">Multi-pass membrane protein</topology>
    </subcellularLocation>
</comment>
<evidence type="ECO:0000256" key="5">
    <source>
        <dbReference type="ARBA" id="ARBA00022989"/>
    </source>
</evidence>
<organism evidence="10 11">
    <name type="scientific">Chytriomyces confervae</name>
    <dbReference type="NCBI Taxonomy" id="246404"/>
    <lineage>
        <taxon>Eukaryota</taxon>
        <taxon>Fungi</taxon>
        <taxon>Fungi incertae sedis</taxon>
        <taxon>Chytridiomycota</taxon>
        <taxon>Chytridiomycota incertae sedis</taxon>
        <taxon>Chytridiomycetes</taxon>
        <taxon>Chytridiales</taxon>
        <taxon>Chytriomycetaceae</taxon>
        <taxon>Chytriomyces</taxon>
    </lineage>
</organism>
<evidence type="ECO:0000259" key="9">
    <source>
        <dbReference type="Pfam" id="PF01699"/>
    </source>
</evidence>
<feature type="compositionally biased region" description="Low complexity" evidence="7">
    <location>
        <begin position="331"/>
        <end position="344"/>
    </location>
</feature>
<keyword evidence="6 8" id="KW-0472">Membrane</keyword>
<dbReference type="InterPro" id="IPR044880">
    <property type="entry name" value="NCX_ion-bd_dom_sf"/>
</dbReference>
<keyword evidence="3" id="KW-0813">Transport</keyword>
<evidence type="ECO:0000313" key="11">
    <source>
        <dbReference type="Proteomes" id="UP000320333"/>
    </source>
</evidence>
<keyword evidence="11" id="KW-1185">Reference proteome</keyword>
<feature type="region of interest" description="Disordered" evidence="7">
    <location>
        <begin position="304"/>
        <end position="346"/>
    </location>
</feature>
<feature type="compositionally biased region" description="Acidic residues" evidence="7">
    <location>
        <begin position="309"/>
        <end position="320"/>
    </location>
</feature>
<proteinExistence type="inferred from homology"/>
<dbReference type="PANTHER" id="PTHR12266">
    <property type="entry name" value="NA+/CA2+ K+ INDEPENDENT EXCHANGER"/>
    <property type="match status" value="1"/>
</dbReference>
<evidence type="ECO:0000256" key="7">
    <source>
        <dbReference type="SAM" id="MobiDB-lite"/>
    </source>
</evidence>
<comment type="caution">
    <text evidence="10">The sequence shown here is derived from an EMBL/GenBank/DDBJ whole genome shotgun (WGS) entry which is preliminary data.</text>
</comment>
<accession>A0A507FP83</accession>
<keyword evidence="5 8" id="KW-1133">Transmembrane helix</keyword>
<feature type="compositionally biased region" description="Polar residues" evidence="7">
    <location>
        <begin position="454"/>
        <end position="463"/>
    </location>
</feature>
<feature type="transmembrane region" description="Helical" evidence="8">
    <location>
        <begin position="160"/>
        <end position="178"/>
    </location>
</feature>
<name>A0A507FP83_9FUNG</name>
<dbReference type="OrthoDB" id="407410at2759"/>
<evidence type="ECO:0000256" key="2">
    <source>
        <dbReference type="ARBA" id="ARBA00008170"/>
    </source>
</evidence>
<feature type="domain" description="Sodium/calcium exchanger membrane region" evidence="9">
    <location>
        <begin position="508"/>
        <end position="646"/>
    </location>
</feature>
<dbReference type="EMBL" id="QEAP01000006">
    <property type="protein sequence ID" value="TPX78251.1"/>
    <property type="molecule type" value="Genomic_DNA"/>
</dbReference>
<feature type="region of interest" description="Disordered" evidence="7">
    <location>
        <begin position="447"/>
        <end position="473"/>
    </location>
</feature>
<feature type="compositionally biased region" description="Polar residues" evidence="7">
    <location>
        <begin position="321"/>
        <end position="330"/>
    </location>
</feature>
<evidence type="ECO:0000256" key="8">
    <source>
        <dbReference type="SAM" id="Phobius"/>
    </source>
</evidence>
<feature type="transmembrane region" description="Helical" evidence="8">
    <location>
        <begin position="130"/>
        <end position="148"/>
    </location>
</feature>
<dbReference type="InterPro" id="IPR051359">
    <property type="entry name" value="CaCA_antiporter"/>
</dbReference>
<keyword evidence="4 8" id="KW-0812">Transmembrane</keyword>
<dbReference type="InterPro" id="IPR004837">
    <property type="entry name" value="NaCa_Exmemb"/>
</dbReference>
<dbReference type="Proteomes" id="UP000320333">
    <property type="component" value="Unassembled WGS sequence"/>
</dbReference>
<feature type="transmembrane region" description="Helical" evidence="8">
    <location>
        <begin position="630"/>
        <end position="647"/>
    </location>
</feature>
<dbReference type="GO" id="GO:0006874">
    <property type="term" value="P:intracellular calcium ion homeostasis"/>
    <property type="evidence" value="ECO:0007669"/>
    <property type="project" value="TreeGrafter"/>
</dbReference>
<evidence type="ECO:0000256" key="4">
    <source>
        <dbReference type="ARBA" id="ARBA00022692"/>
    </source>
</evidence>
<evidence type="ECO:0000256" key="6">
    <source>
        <dbReference type="ARBA" id="ARBA00023136"/>
    </source>
</evidence>
<feature type="domain" description="Sodium/calcium exchanger membrane region" evidence="9">
    <location>
        <begin position="63"/>
        <end position="202"/>
    </location>
</feature>
<dbReference type="STRING" id="246404.A0A507FP83"/>
<reference evidence="10 11" key="1">
    <citation type="journal article" date="2019" name="Sci. Rep.">
        <title>Comparative genomics of chytrid fungi reveal insights into the obligate biotrophic and pathogenic lifestyle of Synchytrium endobioticum.</title>
        <authorList>
            <person name="van de Vossenberg B.T.L.H."/>
            <person name="Warris S."/>
            <person name="Nguyen H.D.T."/>
            <person name="van Gent-Pelzer M.P.E."/>
            <person name="Joly D.L."/>
            <person name="van de Geest H.C."/>
            <person name="Bonants P.J.M."/>
            <person name="Smith D.S."/>
            <person name="Levesque C.A."/>
            <person name="van der Lee T.A.J."/>
        </authorList>
    </citation>
    <scope>NUCLEOTIDE SEQUENCE [LARGE SCALE GENOMIC DNA]</scope>
    <source>
        <strain evidence="10 11">CBS 675.73</strain>
    </source>
</reference>
<dbReference type="Pfam" id="PF01699">
    <property type="entry name" value="Na_Ca_ex"/>
    <property type="match status" value="2"/>
</dbReference>
<gene>
    <name evidence="10" type="ORF">CcCBS67573_g00463</name>
</gene>
<feature type="transmembrane region" description="Helical" evidence="8">
    <location>
        <begin position="560"/>
        <end position="584"/>
    </location>
</feature>
<dbReference type="Gene3D" id="1.20.1420.30">
    <property type="entry name" value="NCX, central ion-binding region"/>
    <property type="match status" value="2"/>
</dbReference>
<feature type="transmembrane region" description="Helical" evidence="8">
    <location>
        <begin position="605"/>
        <end position="624"/>
    </location>
</feature>
<evidence type="ECO:0000256" key="1">
    <source>
        <dbReference type="ARBA" id="ARBA00004141"/>
    </source>
</evidence>
<dbReference type="PANTHER" id="PTHR12266:SF0">
    <property type="entry name" value="MITOCHONDRIAL SODIUM_CALCIUM EXCHANGER PROTEIN"/>
    <property type="match status" value="1"/>
</dbReference>
<dbReference type="AlphaFoldDB" id="A0A507FP83"/>
<feature type="transmembrane region" description="Helical" evidence="8">
    <location>
        <begin position="57"/>
        <end position="83"/>
    </location>
</feature>
<comment type="similarity">
    <text evidence="2">Belongs to the Ca(2+):cation antiporter (CaCA) (TC 2.A.19) family.</text>
</comment>